<accession>A0AAV5TRR2</accession>
<name>A0AAV5TRR2_9BILA</name>
<reference evidence="1" key="1">
    <citation type="submission" date="2023-10" db="EMBL/GenBank/DDBJ databases">
        <title>Genome assembly of Pristionchus species.</title>
        <authorList>
            <person name="Yoshida K."/>
            <person name="Sommer R.J."/>
        </authorList>
    </citation>
    <scope>NUCLEOTIDE SEQUENCE</scope>
    <source>
        <strain evidence="1">RS0144</strain>
    </source>
</reference>
<dbReference type="AlphaFoldDB" id="A0AAV5TRR2"/>
<feature type="non-terminal residue" evidence="1">
    <location>
        <position position="66"/>
    </location>
</feature>
<protein>
    <submittedName>
        <fullName evidence="1">Uncharacterized protein</fullName>
    </submittedName>
</protein>
<sequence length="66" mass="7711">PYSEAFYVQLRFKIFLSTLCSNEIDDFFVKMRVPLAVVDESLIGRDDFDLFRLGESENCQFFTISS</sequence>
<gene>
    <name evidence="1" type="ORF">PENTCL1PPCAC_19097</name>
</gene>
<evidence type="ECO:0000313" key="1">
    <source>
        <dbReference type="EMBL" id="GMS96922.1"/>
    </source>
</evidence>
<evidence type="ECO:0000313" key="2">
    <source>
        <dbReference type="Proteomes" id="UP001432027"/>
    </source>
</evidence>
<feature type="non-terminal residue" evidence="1">
    <location>
        <position position="1"/>
    </location>
</feature>
<comment type="caution">
    <text evidence="1">The sequence shown here is derived from an EMBL/GenBank/DDBJ whole genome shotgun (WGS) entry which is preliminary data.</text>
</comment>
<dbReference type="EMBL" id="BTSX01000004">
    <property type="protein sequence ID" value="GMS96922.1"/>
    <property type="molecule type" value="Genomic_DNA"/>
</dbReference>
<dbReference type="Proteomes" id="UP001432027">
    <property type="component" value="Unassembled WGS sequence"/>
</dbReference>
<keyword evidence="2" id="KW-1185">Reference proteome</keyword>
<proteinExistence type="predicted"/>
<organism evidence="1 2">
    <name type="scientific">Pristionchus entomophagus</name>
    <dbReference type="NCBI Taxonomy" id="358040"/>
    <lineage>
        <taxon>Eukaryota</taxon>
        <taxon>Metazoa</taxon>
        <taxon>Ecdysozoa</taxon>
        <taxon>Nematoda</taxon>
        <taxon>Chromadorea</taxon>
        <taxon>Rhabditida</taxon>
        <taxon>Rhabditina</taxon>
        <taxon>Diplogasteromorpha</taxon>
        <taxon>Diplogasteroidea</taxon>
        <taxon>Neodiplogasteridae</taxon>
        <taxon>Pristionchus</taxon>
    </lineage>
</organism>